<sequence>MDPGIMDAHLDGHPLDGQLSELWRWYEASEPGLDLGGPYHAVMYLNSFERELRSLLEKADSFIEEGAPSNEAKIVN</sequence>
<name>A0AAI8YI39_9PEZI</name>
<dbReference type="Proteomes" id="UP001295740">
    <property type="component" value="Unassembled WGS sequence"/>
</dbReference>
<proteinExistence type="predicted"/>
<dbReference type="EMBL" id="CAUWAG010000007">
    <property type="protein sequence ID" value="CAJ2505594.1"/>
    <property type="molecule type" value="Genomic_DNA"/>
</dbReference>
<dbReference type="AlphaFoldDB" id="A0AAI8YI39"/>
<comment type="caution">
    <text evidence="1">The sequence shown here is derived from an EMBL/GenBank/DDBJ whole genome shotgun (WGS) entry which is preliminary data.</text>
</comment>
<accession>A0AAI8YI39</accession>
<evidence type="ECO:0000313" key="1">
    <source>
        <dbReference type="EMBL" id="CAJ2505594.1"/>
    </source>
</evidence>
<keyword evidence="2" id="KW-1185">Reference proteome</keyword>
<reference evidence="1" key="1">
    <citation type="submission" date="2023-10" db="EMBL/GenBank/DDBJ databases">
        <authorList>
            <person name="Hackl T."/>
        </authorList>
    </citation>
    <scope>NUCLEOTIDE SEQUENCE</scope>
</reference>
<evidence type="ECO:0000313" key="2">
    <source>
        <dbReference type="Proteomes" id="UP001295740"/>
    </source>
</evidence>
<organism evidence="1 2">
    <name type="scientific">Anthostomella pinea</name>
    <dbReference type="NCBI Taxonomy" id="933095"/>
    <lineage>
        <taxon>Eukaryota</taxon>
        <taxon>Fungi</taxon>
        <taxon>Dikarya</taxon>
        <taxon>Ascomycota</taxon>
        <taxon>Pezizomycotina</taxon>
        <taxon>Sordariomycetes</taxon>
        <taxon>Xylariomycetidae</taxon>
        <taxon>Xylariales</taxon>
        <taxon>Xylariaceae</taxon>
        <taxon>Anthostomella</taxon>
    </lineage>
</organism>
<gene>
    <name evidence="1" type="ORF">KHLLAP_LOCUS6062</name>
</gene>
<protein>
    <submittedName>
        <fullName evidence="1">Uu.00g129880.m01.CDS01</fullName>
    </submittedName>
</protein>